<dbReference type="FunFam" id="3.30.860.10:FF:000001">
    <property type="entry name" value="30S ribosomal protein S19"/>
    <property type="match status" value="1"/>
</dbReference>
<evidence type="ECO:0000256" key="6">
    <source>
        <dbReference type="ARBA" id="ARBA00035253"/>
    </source>
</evidence>
<dbReference type="InterPro" id="IPR005732">
    <property type="entry name" value="Ribosomal_uS19_bac-type"/>
</dbReference>
<dbReference type="PRINTS" id="PR00975">
    <property type="entry name" value="RIBOSOMALS19"/>
</dbReference>
<dbReference type="GO" id="GO:0009507">
    <property type="term" value="C:chloroplast"/>
    <property type="evidence" value="ECO:0007669"/>
    <property type="project" value="UniProtKB-SubCell"/>
</dbReference>
<sequence length="98" mass="11424">MITKKTFNVASRHLFVAEHLIKKIKKLNLQERKVVIPTWSRASVILPIMIGHTIAVHNGKQHIPIYITEQMVGHKLGEFSPTRYFRGHKNTDKKSKRR</sequence>
<dbReference type="GO" id="GO:0005763">
    <property type="term" value="C:mitochondrial small ribosomal subunit"/>
    <property type="evidence" value="ECO:0007669"/>
    <property type="project" value="TreeGrafter"/>
</dbReference>
<dbReference type="PROSITE" id="PS00323">
    <property type="entry name" value="RIBOSOMAL_S19"/>
    <property type="match status" value="1"/>
</dbReference>
<dbReference type="InterPro" id="IPR023575">
    <property type="entry name" value="Ribosomal_uS19_SF"/>
</dbReference>
<evidence type="ECO:0000256" key="5">
    <source>
        <dbReference type="ARBA" id="ARBA00023274"/>
    </source>
</evidence>
<keyword evidence="9" id="KW-0934">Plastid</keyword>
<accession>A0A386AZ19</accession>
<dbReference type="Gene3D" id="3.30.860.10">
    <property type="entry name" value="30s Ribosomal Protein S19, Chain A"/>
    <property type="match status" value="1"/>
</dbReference>
<comment type="function">
    <text evidence="7">Protein S19 forms a complex with S13 that binds strongly to the 16S ribosomal RNA.</text>
</comment>
<dbReference type="PIRSF" id="PIRSF002144">
    <property type="entry name" value="Ribosomal_S19"/>
    <property type="match status" value="1"/>
</dbReference>
<dbReference type="PANTHER" id="PTHR11880:SF8">
    <property type="entry name" value="SMALL RIBOSOMAL SUBUNIT PROTEIN US19M"/>
    <property type="match status" value="1"/>
</dbReference>
<proteinExistence type="inferred from homology"/>
<dbReference type="EMBL" id="MH591101">
    <property type="protein sequence ID" value="AYC64686.1"/>
    <property type="molecule type" value="Genomic_DNA"/>
</dbReference>
<dbReference type="PANTHER" id="PTHR11880">
    <property type="entry name" value="RIBOSOMAL PROTEIN S19P FAMILY MEMBER"/>
    <property type="match status" value="1"/>
</dbReference>
<keyword evidence="2 7" id="KW-0699">rRNA-binding</keyword>
<geneLocation type="chloroplast" evidence="9"/>
<dbReference type="GO" id="GO:0000028">
    <property type="term" value="P:ribosomal small subunit assembly"/>
    <property type="evidence" value="ECO:0007669"/>
    <property type="project" value="TreeGrafter"/>
</dbReference>
<organism evidence="9">
    <name type="scientific">Halimeda minima</name>
    <dbReference type="NCBI Taxonomy" id="170427"/>
    <lineage>
        <taxon>Eukaryota</taxon>
        <taxon>Viridiplantae</taxon>
        <taxon>Chlorophyta</taxon>
        <taxon>core chlorophytes</taxon>
        <taxon>Ulvophyceae</taxon>
        <taxon>TCBD clade</taxon>
        <taxon>Bryopsidales</taxon>
        <taxon>Halimedineae</taxon>
        <taxon>Halimedaceae</taxon>
        <taxon>Halimedeae</taxon>
        <taxon>Halimeda</taxon>
    </lineage>
</organism>
<dbReference type="GO" id="GO:0006412">
    <property type="term" value="P:translation"/>
    <property type="evidence" value="ECO:0007669"/>
    <property type="project" value="UniProtKB-UniRule"/>
</dbReference>
<dbReference type="GO" id="GO:0003735">
    <property type="term" value="F:structural constituent of ribosome"/>
    <property type="evidence" value="ECO:0007669"/>
    <property type="project" value="InterPro"/>
</dbReference>
<evidence type="ECO:0000256" key="7">
    <source>
        <dbReference type="HAMAP-Rule" id="MF_00531"/>
    </source>
</evidence>
<name>A0A386AZ19_9CHLO</name>
<dbReference type="SUPFAM" id="SSF54570">
    <property type="entry name" value="Ribosomal protein S19"/>
    <property type="match status" value="1"/>
</dbReference>
<protein>
    <recommendedName>
        <fullName evidence="6 7">Small ribosomal subunit protein uS19c</fullName>
    </recommendedName>
</protein>
<dbReference type="Pfam" id="PF00203">
    <property type="entry name" value="Ribosomal_S19"/>
    <property type="match status" value="1"/>
</dbReference>
<keyword evidence="3 7" id="KW-0694">RNA-binding</keyword>
<comment type="similarity">
    <text evidence="1 7 8">Belongs to the universal ribosomal protein uS19 family.</text>
</comment>
<evidence type="ECO:0000313" key="9">
    <source>
        <dbReference type="EMBL" id="AYC64686.1"/>
    </source>
</evidence>
<evidence type="ECO:0000256" key="4">
    <source>
        <dbReference type="ARBA" id="ARBA00022980"/>
    </source>
</evidence>
<dbReference type="InterPro" id="IPR020934">
    <property type="entry name" value="Ribosomal_uS19_CS"/>
</dbReference>
<gene>
    <name evidence="7 9" type="primary">rps19</name>
</gene>
<dbReference type="HAMAP" id="MF_00531">
    <property type="entry name" value="Ribosomal_uS19"/>
    <property type="match status" value="1"/>
</dbReference>
<evidence type="ECO:0000256" key="3">
    <source>
        <dbReference type="ARBA" id="ARBA00022884"/>
    </source>
</evidence>
<evidence type="ECO:0000256" key="8">
    <source>
        <dbReference type="RuleBase" id="RU003485"/>
    </source>
</evidence>
<reference evidence="9" key="2">
    <citation type="journal article" date="2019" name="Mol. Phylogenet. Evol.">
        <title>Reassessment of the classification of bryopsidales (chlorophyta) based on chloroplast phylogenomic analyses.</title>
        <authorList>
            <person name="Cremen M.C."/>
            <person name="Leliaert F."/>
            <person name="West J."/>
            <person name="Lam D.W."/>
            <person name="Shimada S."/>
            <person name="Lopez-Bautista J.M."/>
            <person name="Verbruggen H."/>
        </authorList>
    </citation>
    <scope>NUCLEOTIDE SEQUENCE</scope>
</reference>
<evidence type="ECO:0000256" key="2">
    <source>
        <dbReference type="ARBA" id="ARBA00022730"/>
    </source>
</evidence>
<reference evidence="9" key="1">
    <citation type="submission" date="2018-07" db="EMBL/GenBank/DDBJ databases">
        <authorList>
            <person name="Quirk P.G."/>
            <person name="Krulwich T.A."/>
        </authorList>
    </citation>
    <scope>NUCLEOTIDE SEQUENCE</scope>
</reference>
<dbReference type="InterPro" id="IPR002222">
    <property type="entry name" value="Ribosomal_uS19"/>
</dbReference>
<dbReference type="AlphaFoldDB" id="A0A386AZ19"/>
<dbReference type="NCBIfam" id="TIGR01050">
    <property type="entry name" value="rpsS_bact"/>
    <property type="match status" value="1"/>
</dbReference>
<comment type="subcellular location">
    <subcellularLocation>
        <location evidence="7">Plastid</location>
        <location evidence="7">Chloroplast</location>
    </subcellularLocation>
</comment>
<dbReference type="GO" id="GO:0019843">
    <property type="term" value="F:rRNA binding"/>
    <property type="evidence" value="ECO:0007669"/>
    <property type="project" value="UniProtKB-UniRule"/>
</dbReference>
<keyword evidence="4 7" id="KW-0689">Ribosomal protein</keyword>
<evidence type="ECO:0000256" key="1">
    <source>
        <dbReference type="ARBA" id="ARBA00007345"/>
    </source>
</evidence>
<keyword evidence="5 7" id="KW-0687">Ribonucleoprotein</keyword>
<keyword evidence="9" id="KW-0150">Chloroplast</keyword>